<dbReference type="EMBL" id="CP093347">
    <property type="protein sequence ID" value="WOH02251.1"/>
    <property type="molecule type" value="Genomic_DNA"/>
</dbReference>
<evidence type="ECO:0008006" key="10">
    <source>
        <dbReference type="Google" id="ProtNLM"/>
    </source>
</evidence>
<evidence type="ECO:0000256" key="2">
    <source>
        <dbReference type="ARBA" id="ARBA00022448"/>
    </source>
</evidence>
<feature type="domain" description="Chorein N-terminal" evidence="5">
    <location>
        <begin position="38"/>
        <end position="712"/>
    </location>
</feature>
<evidence type="ECO:0000256" key="4">
    <source>
        <dbReference type="SAM" id="MobiDB-lite"/>
    </source>
</evidence>
<dbReference type="Pfam" id="PF25037">
    <property type="entry name" value="VPS13_C"/>
    <property type="match status" value="1"/>
</dbReference>
<evidence type="ECO:0000256" key="3">
    <source>
        <dbReference type="ARBA" id="ARBA00023055"/>
    </source>
</evidence>
<keyword evidence="9" id="KW-1185">Reference proteome</keyword>
<protein>
    <recommendedName>
        <fullName evidence="10">C2 domain-containing protein</fullName>
    </recommendedName>
</protein>
<feature type="compositionally biased region" description="Basic and acidic residues" evidence="4">
    <location>
        <begin position="2846"/>
        <end position="2857"/>
    </location>
</feature>
<keyword evidence="3" id="KW-0445">Lipid transport</keyword>
<gene>
    <name evidence="8" type="ORF">DCAR_0521640</name>
</gene>
<evidence type="ECO:0000256" key="1">
    <source>
        <dbReference type="ARBA" id="ARBA00006545"/>
    </source>
</evidence>
<sequence>MKIHASSINLNNILRSWSGLISCYKCLYTATYKFYNAMFEGLVRQLIVGYLGRYIKDIHKEQLKITLWNEEVKLENVELILEAFDYLQLPCALKEGRVGRLSIKIPWKKLGWDPIIISLDDVLVCACQRNDEEWSKDAVERREFAGKKAKLAAAELAKLSKRFSDDQAGTSFISFITAKILDGIQVSIRNVHVLYRDMLTDGAHVEFGLKFSSLTLMKQSPAGVSSGKVRGNQVAKLVEVQSLEIYCRTFQRTLDGIRIGNDGTEHVDSTKNLHEGHINVLAPVDVSISLLVNRPGNLESDAPQYSINFTLTGLVISLDEVQLQEILNLYDYLSTCRLRERYGQYRPWASPLSKKVKGWQKLWWQYAQQSVLSDVCKRLRKTSWKYLGERLSRRHKYVKLYKTKLECLRQELLLDDDVLWELEQIEKEADIDEILDYRSVAECVIEEFLEDSSSSFGAKVADVAADNSVDDEHSSSKPRGWLNWLSRGMLGAGGTDDSSQFSGVVSDEVIKDIYEATKFYSVPSLGGETASDEIFLSSVKFNINQITATLRSMKHNRAIADLLFEGVFIECKMWEKSALVTSTINSAQIVNPSNKQVILVIRRAITSKHAPELMETSVNIQVDLSPPNHDNELSVKVMLQSLELTFDLDFILNVMELYQIIRSFTFQQERVLLSLNGIDDDKVRLLSKAEYMLSSRKRVMWDVQIFHNLIGVIWQDTNADTYKMVLESQALIFRSIRDMGSASSDMSYQPRLFEFQLSDLYDCFEIKLDDFEINLLLPLNSQMLSILDKLGVSLTLSSCILPDEPILKSSEVYIIISSLLAHFSLSRYCAILELISNFSALKPAADPAMLKMAASSQKQFNRARTSNLNCFSVVANLGSASLLVDLENGTEHSCILKLSLHELNFRLSIAKLFEWWIGSKALKVITCPIKNEDEIRTLCSAKATVSNSYAQAHGADGDKNIVIDRDGTSDEKCLLLYYQGRRNSDLNHHKYSIWFNDVDLHFYPYIIGQLVGFSDKLAKCGASHVTMASAAVESCLAKGSGFEIQRFGFSNYFGRNADDLDCIPVEQFPFITSNNDGPLLNLESSLKYAVPEWRDLPKSKERKIRSPRFSFKKQFEQIIAQPVDPRSDDEVLPTSLPVDRADMFAVELNLSSVRLHFHDSASLIGTVTVPTSISSIVICDGCFDVLFSCEGVTLSSAWCNQHHSNILWGSLLPDLPSILNIRVRKGMNGSLGSMMELSISVQHVSCILPPEYLAILIGYFSISDWRPNAKQHSVAETFELANTETNINLKFEVLDSALFVPAGNDDFHLLKLNIQQLLCSFIENCSSEIVLNDIPVDCLVPVHKVDGKNDCWNISARDLSLQLLLLKDDASDFLVSDKSATKIIATLISELSADVWIRVPCKSVLLSVGSSPLCIMARICHIQFTVEGVHVLAGYEILIDIINQFSSVDADSRGFTSDVEQFLQFKRSTKERKGVLAESSSVQLTEIKCSFNSVSLKLYTSKCDLPASVPTFEAETQFLCYASLRIGEPHYLDISFSTVSLFSLTNSVRLVECCSSSVVSEFNILTAAVAEIEARVSLPPLDIWFYSSDWSEFIDLCSSYFKHTPENPIVKVSSRKSINDLVEQAENEVDVSNPPQSDSVSSTFASSNMKPGTSLLHLKSENITTKVHIPVRVSGELFGEFTELQVHKDSSDMYEADHYGFIVFTLESKSSELVFDGKSAKVKSNIGKINGTVELCKEISERVWRFFQILQVYLEANISTQVDLMQITGEVRCDSIDVWLSHHIFYICRCIMHGSSSQGSSQFAFGKTDLNLNLRRLSILLIDGKQSSNGPLLEVLLRHSILCAVCNDNNIQTSFTGDLQVNYNNFHKVLWEPFVEPWKFNLSLKWRNQNSVLLNTALMADMSLSSTSELNLNVTEPFVEVVFRAIDMIADAWGLQGLTSHSASPSFLKNQTKDSIYNGRYAPYRIQNLTSLPLAFRVIEGPLSTYYSDASASEDEIVVQPGSSIPIYIDESPEEQLFRYRPAHSSERLGDKQFMYTAHRYVTIRLEGTSVPSTPISMDLVGLSCFHVDFSKSAKSLKGDAPDGLKTNSVGKNKAELDSGYVVPVVVDVSVQRYTKLIRLYSTVVLSNATSTPFEVRFDIPFGVSPKMLDPINPGQEFPLPLHLAESGRMRWRPVGNSYLWSEAYNISSIIGHENNVGVLRSVVCYPSHPSSDPFRFCVSVRDMCLPASGRLKDGTSQYSDNTVKQSFENSRQVMPAMDESKKYFLHLVTISTPLVVSNFLPVSITLEIESGGVTRSAILTEVENSFFHIDSSHDLAMVFKIHGYGPSVLKFPRAEKFGAMAKFSGTKFSASETISFNSDLLSEGNLFVSIELIMDAVSGAREIYISVPFLLYNCTAFPLVVSNCVSDMKVRGCTLPSCFNLEEDLPPSRKDGLSLLISDQDFQITLHNGNLRKSSDNHIVSTRKLLEPHSSTLPGTSYKEIRTVESTARSSANLSGSSSQSNSKFPDFVEFDHKRVGGCMYSPVSNSSASDIKVQVSRGQPKGHKDSSQNCIWSNPFSLAPSTGSIRVPVPYPSPNSGYIIAVTSTVVTGPISGRTRMITFQPRYVISNACSRNLYYKQKGTDSISHLRVGQHSQIHWADSTLRDLLVSVRFDEPSWQWSGCFLPEHLGDTQLKMRNHVSGALNMIRVEVQNADVLIGDEKIGGNYSGNSGTNLILISDDDTGYMPYRVDNFSKERLRIYQQKCETFETIVHTYTSCPYAWDEPCLPHRLIVEVPGERVLGSYALDEVQEFSPVYLCATSEKPERTLLVYVQAEGAVKVLSVVDSSCHSLNDLKGPRVTSSNVRGKQDKQETSTHDKEKLSIFIPFIGISVMNSHPQELLYISARNMTVDLGRSIDQETFSIQLSSLQIDNQLPSTPYPVILSFEYEIRNNPVGQIRRKDDNTRLTSDSEVEIVDGSCDPVFTLAAAKWRNTDTSLVSFEYISLKVADFHLELEQEVIQSVSSFFKTISSRFNGDILPDGVSMLNLTSEIGLVDITSTYAQGHEGAESADQISASNIPIVTGNHKSCSLLPSVVPIGAPWQQIYLLARTQKKIYVELLDLAPINLTLSFSSSPWMLMNGVLTSGESVIHRGLMALADIEGAQIHLNQLLIVHQLASWESIQVILIRHYKGQFLHEIYKVFGSAGVIGNPMGFARSVGQGIRDFLSVPAKSLVKNPTGLFTGMAQGTTSLLSNTVYAISDATTQFSRAAHKGIVAFTFDDQSAERMEKQQFGISSHSKGVISEILEGLTGLLQSPIRGAERHGLPGILSGIALGVTGLVARPAASILEVTGKTALSIRNRSKLYHMGSHRLRVRLPRPLSRESPLRPYSWEEAIGTSVLSEFDSGLKLKDDILVLCRRLKQGGKFVIITERLVLLVSCLSLLDLGKPRFRGIPADPEWVTEAEIGMDSVIHADADNEVVHIVGSSSDTLSRQKQYHLNRNDRRRWNSSSTPIPLYQTNLEFTCMEEAENFLQVLLATVRKGQEQGWGYVNLLHQSNLK</sequence>
<dbReference type="GO" id="GO:0006623">
    <property type="term" value="P:protein targeting to vacuole"/>
    <property type="evidence" value="ECO:0007669"/>
    <property type="project" value="TreeGrafter"/>
</dbReference>
<evidence type="ECO:0000259" key="6">
    <source>
        <dbReference type="Pfam" id="PF25036"/>
    </source>
</evidence>
<dbReference type="GO" id="GO:0045053">
    <property type="term" value="P:protein retention in Golgi apparatus"/>
    <property type="evidence" value="ECO:0007669"/>
    <property type="project" value="TreeGrafter"/>
</dbReference>
<evidence type="ECO:0000313" key="9">
    <source>
        <dbReference type="Proteomes" id="UP000077755"/>
    </source>
</evidence>
<dbReference type="PANTHER" id="PTHR16166:SF143">
    <property type="entry name" value="PROTEIN SORTING-ASSOCIATED PROTEIN, PUTATIVE (DUF1162)-RELATED"/>
    <property type="match status" value="1"/>
</dbReference>
<feature type="domain" description="Intermembrane lipid transfer protein VPS13-like C-terminal" evidence="7">
    <location>
        <begin position="3353"/>
        <end position="3419"/>
    </location>
</feature>
<reference evidence="8" key="1">
    <citation type="journal article" date="2016" name="Nat. Genet.">
        <title>A high-quality carrot genome assembly provides new insights into carotenoid accumulation and asterid genome evolution.</title>
        <authorList>
            <person name="Iorizzo M."/>
            <person name="Ellison S."/>
            <person name="Senalik D."/>
            <person name="Zeng P."/>
            <person name="Satapoomin P."/>
            <person name="Huang J."/>
            <person name="Bowman M."/>
            <person name="Iovene M."/>
            <person name="Sanseverino W."/>
            <person name="Cavagnaro P."/>
            <person name="Yildiz M."/>
            <person name="Macko-Podgorni A."/>
            <person name="Moranska E."/>
            <person name="Grzebelus E."/>
            <person name="Grzebelus D."/>
            <person name="Ashrafi H."/>
            <person name="Zheng Z."/>
            <person name="Cheng S."/>
            <person name="Spooner D."/>
            <person name="Van Deynze A."/>
            <person name="Simon P."/>
        </authorList>
    </citation>
    <scope>NUCLEOTIDE SEQUENCE</scope>
    <source>
        <tissue evidence="8">Leaf</tissue>
    </source>
</reference>
<feature type="region of interest" description="Disordered" evidence="4">
    <location>
        <begin position="2835"/>
        <end position="2857"/>
    </location>
</feature>
<proteinExistence type="inferred from homology"/>
<dbReference type="InterPro" id="IPR056748">
    <property type="entry name" value="VPS13-like_C"/>
</dbReference>
<accession>A0AAF0X9A5</accession>
<dbReference type="InterPro" id="IPR009543">
    <property type="entry name" value="VPS13_VAB"/>
</dbReference>
<dbReference type="InterPro" id="IPR026847">
    <property type="entry name" value="VPS13"/>
</dbReference>
<dbReference type="Pfam" id="PF25036">
    <property type="entry name" value="VPS13_VAB"/>
    <property type="match status" value="2"/>
</dbReference>
<dbReference type="GO" id="GO:0006869">
    <property type="term" value="P:lipid transport"/>
    <property type="evidence" value="ECO:0007669"/>
    <property type="project" value="UniProtKB-KW"/>
</dbReference>
<evidence type="ECO:0000259" key="7">
    <source>
        <dbReference type="Pfam" id="PF25037"/>
    </source>
</evidence>
<name>A0AAF0X9A5_DAUCS</name>
<keyword evidence="2" id="KW-0813">Transport</keyword>
<dbReference type="PANTHER" id="PTHR16166">
    <property type="entry name" value="VACUOLAR PROTEIN SORTING-ASSOCIATED PROTEIN VPS13"/>
    <property type="match status" value="1"/>
</dbReference>
<feature type="domain" description="Vacuolar protein sorting-associated protein 13 VPS13 adaptor binding" evidence="6">
    <location>
        <begin position="2508"/>
        <end position="2767"/>
    </location>
</feature>
<reference evidence="8" key="2">
    <citation type="submission" date="2022-03" db="EMBL/GenBank/DDBJ databases">
        <title>Draft title - Genomic analysis of global carrot germplasm unveils the trajectory of domestication and the origin of high carotenoid orange carrot.</title>
        <authorList>
            <person name="Iorizzo M."/>
            <person name="Ellison S."/>
            <person name="Senalik D."/>
            <person name="Macko-Podgorni A."/>
            <person name="Grzebelus D."/>
            <person name="Bostan H."/>
            <person name="Rolling W."/>
            <person name="Curaba J."/>
            <person name="Simon P."/>
        </authorList>
    </citation>
    <scope>NUCLEOTIDE SEQUENCE</scope>
    <source>
        <tissue evidence="8">Leaf</tissue>
    </source>
</reference>
<dbReference type="Proteomes" id="UP000077755">
    <property type="component" value="Chromosome 5"/>
</dbReference>
<evidence type="ECO:0000313" key="8">
    <source>
        <dbReference type="EMBL" id="WOH02251.1"/>
    </source>
</evidence>
<dbReference type="InterPro" id="IPR026854">
    <property type="entry name" value="VPS13_N"/>
</dbReference>
<evidence type="ECO:0000259" key="5">
    <source>
        <dbReference type="Pfam" id="PF12624"/>
    </source>
</evidence>
<dbReference type="Pfam" id="PF12624">
    <property type="entry name" value="VPS13_N"/>
    <property type="match status" value="1"/>
</dbReference>
<comment type="similarity">
    <text evidence="1">Belongs to the VPS13 family.</text>
</comment>
<organism evidence="8 9">
    <name type="scientific">Daucus carota subsp. sativus</name>
    <name type="common">Carrot</name>
    <dbReference type="NCBI Taxonomy" id="79200"/>
    <lineage>
        <taxon>Eukaryota</taxon>
        <taxon>Viridiplantae</taxon>
        <taxon>Streptophyta</taxon>
        <taxon>Embryophyta</taxon>
        <taxon>Tracheophyta</taxon>
        <taxon>Spermatophyta</taxon>
        <taxon>Magnoliopsida</taxon>
        <taxon>eudicotyledons</taxon>
        <taxon>Gunneridae</taxon>
        <taxon>Pentapetalae</taxon>
        <taxon>asterids</taxon>
        <taxon>campanulids</taxon>
        <taxon>Apiales</taxon>
        <taxon>Apiaceae</taxon>
        <taxon>Apioideae</taxon>
        <taxon>Scandiceae</taxon>
        <taxon>Daucinae</taxon>
        <taxon>Daucus</taxon>
        <taxon>Daucus sect. Daucus</taxon>
    </lineage>
</organism>
<feature type="domain" description="Vacuolar protein sorting-associated protein 13 VPS13 adaptor binding" evidence="6">
    <location>
        <begin position="2105"/>
        <end position="2404"/>
    </location>
</feature>